<proteinExistence type="predicted"/>
<dbReference type="Proteomes" id="UP000479293">
    <property type="component" value="Unassembled WGS sequence"/>
</dbReference>
<comment type="caution">
    <text evidence="1">The sequence shown here is derived from an EMBL/GenBank/DDBJ whole genome shotgun (WGS) entry which is preliminary data.</text>
</comment>
<keyword evidence="2" id="KW-1185">Reference proteome</keyword>
<organism evidence="1 2">
    <name type="scientific">Salmonirosea aquatica</name>
    <dbReference type="NCBI Taxonomy" id="2654236"/>
    <lineage>
        <taxon>Bacteria</taxon>
        <taxon>Pseudomonadati</taxon>
        <taxon>Bacteroidota</taxon>
        <taxon>Cytophagia</taxon>
        <taxon>Cytophagales</taxon>
        <taxon>Spirosomataceae</taxon>
        <taxon>Salmonirosea</taxon>
    </lineage>
</organism>
<dbReference type="EMBL" id="WHLY01000002">
    <property type="protein sequence ID" value="MPR36641.1"/>
    <property type="molecule type" value="Genomic_DNA"/>
</dbReference>
<accession>A0A7C9BJE8</accession>
<protein>
    <submittedName>
        <fullName evidence="1">Uncharacterized protein</fullName>
    </submittedName>
</protein>
<dbReference type="AlphaFoldDB" id="A0A7C9BJE8"/>
<evidence type="ECO:0000313" key="2">
    <source>
        <dbReference type="Proteomes" id="UP000479293"/>
    </source>
</evidence>
<dbReference type="RefSeq" id="WP_152764732.1">
    <property type="nucleotide sequence ID" value="NZ_WHLY01000002.1"/>
</dbReference>
<name>A0A7C9BJE8_9BACT</name>
<sequence length="335" mass="37077">MLAKLIIYLIFYQLNMNHLTKKLVGFRPVSDWAQQYVNDLPGISAELGTALVEDEDIDCWDAEAGLTALWERISMLAYEKLLLDLEVLLSEKGAFRHELAYTSHLPVGTTVLAANTQRTLRIKTQPVRFTRLVVDSLAVVANGEGMLSVELTDGNGAALMEVVTYNLYAGLNELDFFYEAPNSRGVELRLAVRATVGLTAFRGKTLTESGQCMAEALSVWDEVLDQVAEDPVLDAGLRLGGHLDALVERNATLLAPAYQYVCGHQFMLEKLASNNFNAFTNTNRLVTEDNRDAYHKQYRTFLTRAAALMVKQLENSPTLEATAHETGGWSLGSLV</sequence>
<reference evidence="1 2" key="1">
    <citation type="submission" date="2019-10" db="EMBL/GenBank/DDBJ databases">
        <title>Draft Genome Sequence of Cytophagaceae sp. SJW1-29.</title>
        <authorList>
            <person name="Choi A."/>
        </authorList>
    </citation>
    <scope>NUCLEOTIDE SEQUENCE [LARGE SCALE GENOMIC DNA]</scope>
    <source>
        <strain evidence="1 2">SJW1-29</strain>
    </source>
</reference>
<gene>
    <name evidence="1" type="ORF">GBK04_25675</name>
</gene>
<evidence type="ECO:0000313" key="1">
    <source>
        <dbReference type="EMBL" id="MPR36641.1"/>
    </source>
</evidence>